<keyword evidence="5 6" id="KW-0472">Membrane</keyword>
<evidence type="ECO:0000256" key="2">
    <source>
        <dbReference type="ARBA" id="ARBA00022475"/>
    </source>
</evidence>
<feature type="transmembrane region" description="Helical" evidence="6">
    <location>
        <begin position="77"/>
        <end position="97"/>
    </location>
</feature>
<dbReference type="EMBL" id="FOKO01000001">
    <property type="protein sequence ID" value="SFB67991.1"/>
    <property type="molecule type" value="Genomic_DNA"/>
</dbReference>
<dbReference type="InterPro" id="IPR020846">
    <property type="entry name" value="MFS_dom"/>
</dbReference>
<gene>
    <name evidence="8" type="ORF">AWR26_19870</name>
    <name evidence="9" type="ORF">SAMN05216286_0239</name>
</gene>
<evidence type="ECO:0000313" key="9">
    <source>
        <dbReference type="EMBL" id="SFB67991.1"/>
    </source>
</evidence>
<comment type="subcellular location">
    <subcellularLocation>
        <location evidence="1">Cell membrane</location>
        <topology evidence="1">Multi-pass membrane protein</topology>
    </subcellularLocation>
</comment>
<feature type="transmembrane region" description="Helical" evidence="6">
    <location>
        <begin position="103"/>
        <end position="125"/>
    </location>
</feature>
<dbReference type="InterPro" id="IPR011701">
    <property type="entry name" value="MFS"/>
</dbReference>
<evidence type="ECO:0000256" key="1">
    <source>
        <dbReference type="ARBA" id="ARBA00004651"/>
    </source>
</evidence>
<dbReference type="AlphaFoldDB" id="A0AA94KN22"/>
<dbReference type="InterPro" id="IPR050189">
    <property type="entry name" value="MFS_Efflux_Transporters"/>
</dbReference>
<feature type="transmembrane region" description="Helical" evidence="6">
    <location>
        <begin position="298"/>
        <end position="315"/>
    </location>
</feature>
<dbReference type="Gene3D" id="1.20.1250.20">
    <property type="entry name" value="MFS general substrate transporter like domains"/>
    <property type="match status" value="1"/>
</dbReference>
<feature type="transmembrane region" description="Helical" evidence="6">
    <location>
        <begin position="362"/>
        <end position="382"/>
    </location>
</feature>
<feature type="transmembrane region" description="Helical" evidence="6">
    <location>
        <begin position="275"/>
        <end position="292"/>
    </location>
</feature>
<dbReference type="InterPro" id="IPR036259">
    <property type="entry name" value="MFS_trans_sf"/>
</dbReference>
<evidence type="ECO:0000256" key="6">
    <source>
        <dbReference type="SAM" id="Phobius"/>
    </source>
</evidence>
<reference evidence="9 11" key="1">
    <citation type="submission" date="2016-10" db="EMBL/GenBank/DDBJ databases">
        <authorList>
            <person name="Varghese N."/>
            <person name="Submissions S."/>
        </authorList>
    </citation>
    <scope>NUCLEOTIDE SEQUENCE [LARGE SCALE GENOMIC DNA]</scope>
    <source>
        <strain evidence="9 11">CGMCC 1.7012</strain>
    </source>
</reference>
<evidence type="ECO:0000256" key="4">
    <source>
        <dbReference type="ARBA" id="ARBA00022989"/>
    </source>
</evidence>
<dbReference type="GO" id="GO:0022857">
    <property type="term" value="F:transmembrane transporter activity"/>
    <property type="evidence" value="ECO:0007669"/>
    <property type="project" value="InterPro"/>
</dbReference>
<reference evidence="8 10" key="2">
    <citation type="submission" date="2021-03" db="EMBL/GenBank/DDBJ databases">
        <authorList>
            <person name="Li Y."/>
            <person name="Li S."/>
            <person name="Chen M."/>
            <person name="Peng G."/>
            <person name="Tan Z."/>
            <person name="An Q."/>
        </authorList>
    </citation>
    <scope>NUCLEOTIDE SEQUENCE [LARGE SCALE GENOMIC DNA]</scope>
    <source>
        <strain evidence="8 10">Ola 51</strain>
    </source>
</reference>
<evidence type="ECO:0000256" key="3">
    <source>
        <dbReference type="ARBA" id="ARBA00022692"/>
    </source>
</evidence>
<feature type="transmembrane region" description="Helical" evidence="6">
    <location>
        <begin position="51"/>
        <end position="70"/>
    </location>
</feature>
<dbReference type="EMBL" id="CP014007">
    <property type="protein sequence ID" value="ANI84300.1"/>
    <property type="molecule type" value="Genomic_DNA"/>
</dbReference>
<feature type="transmembrane region" description="Helical" evidence="6">
    <location>
        <begin position="242"/>
        <end position="263"/>
    </location>
</feature>
<evidence type="ECO:0000313" key="10">
    <source>
        <dbReference type="Proteomes" id="UP000078227"/>
    </source>
</evidence>
<dbReference type="CDD" id="cd17324">
    <property type="entry name" value="MFS_NepI_like"/>
    <property type="match status" value="1"/>
</dbReference>
<evidence type="ECO:0000259" key="7">
    <source>
        <dbReference type="PROSITE" id="PS50850"/>
    </source>
</evidence>
<name>A0AA94KN22_9ENTR</name>
<keyword evidence="2" id="KW-1003">Cell membrane</keyword>
<feature type="transmembrane region" description="Helical" evidence="6">
    <location>
        <begin position="137"/>
        <end position="162"/>
    </location>
</feature>
<feature type="transmembrane region" description="Helical" evidence="6">
    <location>
        <begin position="168"/>
        <end position="190"/>
    </location>
</feature>
<protein>
    <submittedName>
        <fullName evidence="8">MFS transporter</fullName>
    </submittedName>
    <submittedName>
        <fullName evidence="9">Predicted arabinose efflux permease, MFS family</fullName>
    </submittedName>
</protein>
<dbReference type="PANTHER" id="PTHR43124:SF10">
    <property type="entry name" value="PURINE EFFLUX PUMP PBUE"/>
    <property type="match status" value="1"/>
</dbReference>
<dbReference type="SUPFAM" id="SSF103473">
    <property type="entry name" value="MFS general substrate transporter"/>
    <property type="match status" value="1"/>
</dbReference>
<evidence type="ECO:0000256" key="5">
    <source>
        <dbReference type="ARBA" id="ARBA00023136"/>
    </source>
</evidence>
<dbReference type="Pfam" id="PF07690">
    <property type="entry name" value="MFS_1"/>
    <property type="match status" value="1"/>
</dbReference>
<feature type="domain" description="Major facilitator superfamily (MFS) profile" evidence="7">
    <location>
        <begin position="12"/>
        <end position="387"/>
    </location>
</feature>
<accession>A0AA94KN22</accession>
<dbReference type="Proteomes" id="UP000078227">
    <property type="component" value="Chromosome"/>
</dbReference>
<keyword evidence="10" id="KW-1185">Reference proteome</keyword>
<dbReference type="PROSITE" id="PS50850">
    <property type="entry name" value="MFS"/>
    <property type="match status" value="1"/>
</dbReference>
<evidence type="ECO:0000313" key="8">
    <source>
        <dbReference type="EMBL" id="ANI84300.1"/>
    </source>
</evidence>
<keyword evidence="3 6" id="KW-0812">Transmembrane</keyword>
<dbReference type="Proteomes" id="UP000182314">
    <property type="component" value="Unassembled WGS sequence"/>
</dbReference>
<keyword evidence="4 6" id="KW-1133">Transmembrane helix</keyword>
<evidence type="ECO:0000313" key="11">
    <source>
        <dbReference type="Proteomes" id="UP000182314"/>
    </source>
</evidence>
<proteinExistence type="predicted"/>
<dbReference type="PANTHER" id="PTHR43124">
    <property type="entry name" value="PURINE EFFLUX PUMP PBUE"/>
    <property type="match status" value="1"/>
</dbReference>
<feature type="transmembrane region" description="Helical" evidence="6">
    <location>
        <begin position="210"/>
        <end position="230"/>
    </location>
</feature>
<organism evidence="9 11">
    <name type="scientific">Kosakonia oryzae</name>
    <dbReference type="NCBI Taxonomy" id="497725"/>
    <lineage>
        <taxon>Bacteria</taxon>
        <taxon>Pseudomonadati</taxon>
        <taxon>Pseudomonadota</taxon>
        <taxon>Gammaproteobacteria</taxon>
        <taxon>Enterobacterales</taxon>
        <taxon>Enterobacteriaceae</taxon>
        <taxon>Kosakonia</taxon>
    </lineage>
</organism>
<dbReference type="RefSeq" id="WP_064568274.1">
    <property type="nucleotide sequence ID" value="NZ_CP014007.2"/>
</dbReference>
<sequence>MQNPIPPSQRRALWALSLAYFVQATGALSVAGSLAAVSHEWGLSDGQSARLLSIFGLTFALAAPLAQIFFGHLMRKYQVLAGMLVFGLGALLFAMAADYPMLIASRIVMGLGASLIGPVLVALGAELVAQHDRGTAIAMILLGVSMASMVGIPLAAWIATTWGARELFALVALFSLLTALAVWLSVPNIVKGADIRFRQLVAVLAEGKSLAAFLVVFFITSGVYDMYAFISPLIRDNWHGTATSVSVALAVIGVAGIFGNLFVGRAARRYSAERLLVVGITLLIVDMLAIMILPANLMLLYLLLVLWAFSTDLLWPSQQRRVVEIATAETRGISLALTSAFMFCGIGFGSAVASWIYPLWGFYGVMLSAVLFLLLALISLLISERLRVRCLTLQPAACDIRESRCTKLA</sequence>
<dbReference type="GO" id="GO:0005886">
    <property type="term" value="C:plasma membrane"/>
    <property type="evidence" value="ECO:0007669"/>
    <property type="project" value="UniProtKB-SubCell"/>
</dbReference>
<feature type="transmembrane region" description="Helical" evidence="6">
    <location>
        <begin position="335"/>
        <end position="356"/>
    </location>
</feature>
<dbReference type="KEGG" id="kor:AWR26_19870"/>